<feature type="transmembrane region" description="Helical" evidence="1">
    <location>
        <begin position="160"/>
        <end position="177"/>
    </location>
</feature>
<feature type="transmembrane region" description="Helical" evidence="1">
    <location>
        <begin position="130"/>
        <end position="148"/>
    </location>
</feature>
<name>A0A1H8PN69_9RHOB</name>
<feature type="transmembrane region" description="Helical" evidence="1">
    <location>
        <begin position="372"/>
        <end position="399"/>
    </location>
</feature>
<dbReference type="STRING" id="34002.SAMN04489859_11063"/>
<feature type="transmembrane region" description="Helical" evidence="1">
    <location>
        <begin position="252"/>
        <end position="276"/>
    </location>
</feature>
<dbReference type="AlphaFoldDB" id="A0A1H8PN69"/>
<reference evidence="2 3" key="1">
    <citation type="submission" date="2016-10" db="EMBL/GenBank/DDBJ databases">
        <authorList>
            <person name="de Groot N.N."/>
        </authorList>
    </citation>
    <scope>NUCLEOTIDE SEQUENCE [LARGE SCALE GENOMIC DNA]</scope>
    <source>
        <strain evidence="2 3">DSM 8512</strain>
    </source>
</reference>
<feature type="transmembrane region" description="Helical" evidence="1">
    <location>
        <begin position="209"/>
        <end position="232"/>
    </location>
</feature>
<keyword evidence="1" id="KW-1133">Transmembrane helix</keyword>
<organism evidence="2 3">
    <name type="scientific">Paracoccus alcaliphilus</name>
    <dbReference type="NCBI Taxonomy" id="34002"/>
    <lineage>
        <taxon>Bacteria</taxon>
        <taxon>Pseudomonadati</taxon>
        <taxon>Pseudomonadota</taxon>
        <taxon>Alphaproteobacteria</taxon>
        <taxon>Rhodobacterales</taxon>
        <taxon>Paracoccaceae</taxon>
        <taxon>Paracoccus</taxon>
    </lineage>
</organism>
<feature type="transmembrane region" description="Helical" evidence="1">
    <location>
        <begin position="87"/>
        <end position="109"/>
    </location>
</feature>
<dbReference type="EMBL" id="FODE01000106">
    <property type="protein sequence ID" value="SEO43221.1"/>
    <property type="molecule type" value="Genomic_DNA"/>
</dbReference>
<keyword evidence="1" id="KW-0812">Transmembrane</keyword>
<dbReference type="Proteomes" id="UP000199054">
    <property type="component" value="Unassembled WGS sequence"/>
</dbReference>
<evidence type="ECO:0008006" key="4">
    <source>
        <dbReference type="Google" id="ProtNLM"/>
    </source>
</evidence>
<keyword evidence="3" id="KW-1185">Reference proteome</keyword>
<evidence type="ECO:0000313" key="3">
    <source>
        <dbReference type="Proteomes" id="UP000199054"/>
    </source>
</evidence>
<sequence>MPNGFAYLALFAWPLVAWALFRALPLHKALIWTMLGGYLILPSGTGIKLPMIPSLDKHSISAVSALIFCRIYAPHPVGTSGNTQVWTVGRTAVTALVVLLVSSPFLTVLTNPEPLFYGPRFIPGLRPYDILSMISWAVMSILSFFLARRHLNTPEAHREFLRVFVFGGLVCSLPALVEVRLSPQLHTWIYGFFPHDFAQHIRAGGFRPILFLSHGLMVGIFFCLSTLAALVLWREARRENKPAFRWLCASLWLMAILVMVKSVGALAIALMLGLVVGLMGRRLQVLLAVIVAGVVLFYPMMRGAGYVPVDEIYDLALSYSEDRAQSFKFRLDNEDVLLARANEKPFWGWGGWGRNQIFDPVTGRMTSVTDGIWIILIGVYGWAGYIAYFGLLTLPILLFSLHQRRFGPSLITPGLIILLSAVLIDFLPNAGLVPYVWMMAGALAGFVMQPVREAGKAVSPQHRMTSAPRWRPLLG</sequence>
<evidence type="ECO:0000256" key="1">
    <source>
        <dbReference type="SAM" id="Phobius"/>
    </source>
</evidence>
<feature type="transmembrane region" description="Helical" evidence="1">
    <location>
        <begin position="283"/>
        <end position="301"/>
    </location>
</feature>
<accession>A0A1H8PN69</accession>
<dbReference type="RefSeq" id="WP_090618113.1">
    <property type="nucleotide sequence ID" value="NZ_CP067124.1"/>
</dbReference>
<dbReference type="OrthoDB" id="7595044at2"/>
<protein>
    <recommendedName>
        <fullName evidence="4">O-antigen ligase like membrane protein</fullName>
    </recommendedName>
</protein>
<gene>
    <name evidence="2" type="ORF">SAMN04489859_11063</name>
</gene>
<keyword evidence="1" id="KW-0472">Membrane</keyword>
<evidence type="ECO:0000313" key="2">
    <source>
        <dbReference type="EMBL" id="SEO43221.1"/>
    </source>
</evidence>
<proteinExistence type="predicted"/>
<feature type="transmembrane region" description="Helical" evidence="1">
    <location>
        <begin position="406"/>
        <end position="426"/>
    </location>
</feature>